<protein>
    <submittedName>
        <fullName evidence="1">Uncharacterized protein</fullName>
    </submittedName>
</protein>
<sequence>MAEYNKVYASLKPELPKVIQQEQIYVYAPRSSRAGMKSITGFNITAPVASVQYDTTDGITVIGDSSLVSEEVSGEKLTQNFQSEFRVPIRPGKYINIDATADNDAVELKADEAQLALDFYKINKTSTQSVPAYSPSKGRIDIPCSFSSTRNTLVQRGLNGEAVFNWILFDSWKKVGSSASLEFNQLWRQCGSGNGYVYIEKTSTDTGTMSTDNLYTLRYMPKMNIVYDHQEYYRMDPVFASDSTISYIHIDSIQDGSGGYKAIVKCFSITVSTRAWKVFDLDFGGSGNGIDSIETLNLAHELYSGDVYGGKDGQMYNAKSTIQYRDAATNKVINKVFYSTVHIPMVGSDYVQITGDAANNRFVIRLNDENMSQDYIKIDKTRDSVVPQYVDGKTAWTTVTSAPTGSTIVSRAGDGSTYVTKLFVNRFATTAGEYDMPLQAVYYGGWSDGFTVEKTPTDTGTLTSTVLDAMRAYPNAGLKYNNQSYIRMDPISAPDGTLNYIHLDSIQNGSSGYTMTGKCFSVTVSTRAWQVVSLSLTKSYTHQICISNAAANTKYYFTLINNKSASYHGNAAGLINALSDTDTEFQPATRSHATNGVSAALLYRSDQGYLVAQYGTNTEQMTANQIVVWDNVI</sequence>
<accession>A0A8S5MAQ5</accession>
<evidence type="ECO:0000313" key="1">
    <source>
        <dbReference type="EMBL" id="DAD79011.1"/>
    </source>
</evidence>
<dbReference type="EMBL" id="BK014855">
    <property type="protein sequence ID" value="DAD79011.1"/>
    <property type="molecule type" value="Genomic_DNA"/>
</dbReference>
<organism evidence="1">
    <name type="scientific">Siphoviridae sp. ctv4j104</name>
    <dbReference type="NCBI Taxonomy" id="2826510"/>
    <lineage>
        <taxon>Viruses</taxon>
        <taxon>Duplodnaviria</taxon>
        <taxon>Heunggongvirae</taxon>
        <taxon>Uroviricota</taxon>
        <taxon>Caudoviricetes</taxon>
    </lineage>
</organism>
<proteinExistence type="predicted"/>
<name>A0A8S5MAQ5_9CAUD</name>
<reference evidence="1" key="1">
    <citation type="journal article" date="2021" name="Proc. Natl. Acad. Sci. U.S.A.">
        <title>A Catalog of Tens of Thousands of Viruses from Human Metagenomes Reveals Hidden Associations with Chronic Diseases.</title>
        <authorList>
            <person name="Tisza M.J."/>
            <person name="Buck C.B."/>
        </authorList>
    </citation>
    <scope>NUCLEOTIDE SEQUENCE</scope>
    <source>
        <strain evidence="1">Ctv4j104</strain>
    </source>
</reference>